<dbReference type="Gene3D" id="2.170.270.10">
    <property type="entry name" value="SET domain"/>
    <property type="match status" value="1"/>
</dbReference>
<dbReference type="InterPro" id="IPR046341">
    <property type="entry name" value="SET_dom_sf"/>
</dbReference>
<evidence type="ECO:0000256" key="1">
    <source>
        <dbReference type="PROSITE-ProRule" id="PRU00339"/>
    </source>
</evidence>
<gene>
    <name evidence="3" type="ORF">Z517_02674</name>
</gene>
<dbReference type="EMBL" id="KN846970">
    <property type="protein sequence ID" value="KIW83429.1"/>
    <property type="molecule type" value="Genomic_DNA"/>
</dbReference>
<dbReference type="Gene3D" id="1.25.40.10">
    <property type="entry name" value="Tetratricopeptide repeat domain"/>
    <property type="match status" value="1"/>
</dbReference>
<evidence type="ECO:0000259" key="2">
    <source>
        <dbReference type="PROSITE" id="PS50280"/>
    </source>
</evidence>
<organism evidence="3 4">
    <name type="scientific">Fonsecaea pedrosoi CBS 271.37</name>
    <dbReference type="NCBI Taxonomy" id="1442368"/>
    <lineage>
        <taxon>Eukaryota</taxon>
        <taxon>Fungi</taxon>
        <taxon>Dikarya</taxon>
        <taxon>Ascomycota</taxon>
        <taxon>Pezizomycotina</taxon>
        <taxon>Eurotiomycetes</taxon>
        <taxon>Chaetothyriomycetidae</taxon>
        <taxon>Chaetothyriales</taxon>
        <taxon>Herpotrichiellaceae</taxon>
        <taxon>Fonsecaea</taxon>
    </lineage>
</organism>
<feature type="domain" description="SET" evidence="2">
    <location>
        <begin position="352"/>
        <end position="550"/>
    </location>
</feature>
<dbReference type="GeneID" id="25302164"/>
<dbReference type="InterPro" id="IPR019734">
    <property type="entry name" value="TPR_rpt"/>
</dbReference>
<dbReference type="RefSeq" id="XP_013287237.1">
    <property type="nucleotide sequence ID" value="XM_013431783.1"/>
</dbReference>
<dbReference type="Pfam" id="PF00856">
    <property type="entry name" value="SET"/>
    <property type="match status" value="1"/>
</dbReference>
<dbReference type="SUPFAM" id="SSF82199">
    <property type="entry name" value="SET domain"/>
    <property type="match status" value="1"/>
</dbReference>
<dbReference type="SUPFAM" id="SSF48452">
    <property type="entry name" value="TPR-like"/>
    <property type="match status" value="1"/>
</dbReference>
<dbReference type="InterPro" id="IPR053209">
    <property type="entry name" value="Gramillin-biosynth_MTr"/>
</dbReference>
<dbReference type="VEuPathDB" id="FungiDB:Z517_02674"/>
<keyword evidence="4" id="KW-1185">Reference proteome</keyword>
<accession>A0A0D2HG74</accession>
<name>A0A0D2HG74_9EURO</name>
<dbReference type="SMART" id="SM00317">
    <property type="entry name" value="SET"/>
    <property type="match status" value="1"/>
</dbReference>
<keyword evidence="1" id="KW-0802">TPR repeat</keyword>
<evidence type="ECO:0000313" key="4">
    <source>
        <dbReference type="Proteomes" id="UP000053029"/>
    </source>
</evidence>
<dbReference type="STRING" id="1442368.A0A0D2HG74"/>
<dbReference type="PROSITE" id="PS50005">
    <property type="entry name" value="TPR"/>
    <property type="match status" value="1"/>
</dbReference>
<dbReference type="SMART" id="SM00028">
    <property type="entry name" value="TPR"/>
    <property type="match status" value="2"/>
</dbReference>
<dbReference type="PANTHER" id="PTHR47643">
    <property type="entry name" value="TPR DOMAIN PROTEIN (AFU_ORTHOLOGUE AFUA_5G12710)"/>
    <property type="match status" value="1"/>
</dbReference>
<sequence length="746" mass="84191">MNTHDVSDIPQYFEFLRRQRQSLQEAQSREGQRPQERRSREEIIMRFRFMGTAGRGSYDKFNLRSSFIPPAYPPCTSALAELKKTMIKDLLLETHHRGTYLLLRSITPPAKLNAVMTIVEDESQDVVMLQLYYQEGGNDSKIEDIAGEGTILIVREPYFKLMSDGEYGLRVDHLSDVTYLPAYDQGVPNHWQKDIIVGSASVDDWKIKGNDFYKGSKYRAAIECYTKALDCSPTEDKSRTIKINRALAYIKTRQFEAALFDLEYDPSPQKPNEKALFSRALALYCLQRYRECREILKTVLVNYPGNAPAKTKLTRTIQRLAEQEGGKYNLTGLRTEAAKLRPPQLDHATFSGPVAIRTSNGRGRGLFTTRAVKAGELLLCEKAFAYAFDDSQKATAGGNSTILINAESNSITIGAQAELIQLIVQKMYRNPSSATTITNLHHGSYEPVKVTEVDGTPVVDTFLVARIISLNCFGCSLSSRETHLHLLKGKEGQSTHIYDDRFHSCGIWAMASYINHCCYSNSRRSFIGDMMLVRATQDLAADTEITFWYHSPGVNDYDERRKKFQHWGFMCDCAMCQDEMATKKSVWAKRTKLRADALKVFKSDSKANITQVETVLAELVATYPRPASDVPRLSVWDGQLALAKMCLAHRQPLKAVEWGVSALESLGYVIEGGRLPRTIGTPLVVKKWGLMQDHLVECWMVLARAYSLVAPDLEVLAIEYARNSYKICVGEDDSFDETYGRIFRGA</sequence>
<dbReference type="InterPro" id="IPR001214">
    <property type="entry name" value="SET_dom"/>
</dbReference>
<dbReference type="HOGENOM" id="CLU_009043_2_0_1"/>
<dbReference type="PROSITE" id="PS50280">
    <property type="entry name" value="SET"/>
    <property type="match status" value="1"/>
</dbReference>
<evidence type="ECO:0000313" key="3">
    <source>
        <dbReference type="EMBL" id="KIW83429.1"/>
    </source>
</evidence>
<dbReference type="InterPro" id="IPR011990">
    <property type="entry name" value="TPR-like_helical_dom_sf"/>
</dbReference>
<dbReference type="OrthoDB" id="438641at2759"/>
<feature type="repeat" description="TPR" evidence="1">
    <location>
        <begin position="202"/>
        <end position="235"/>
    </location>
</feature>
<dbReference type="Proteomes" id="UP000053029">
    <property type="component" value="Unassembled WGS sequence"/>
</dbReference>
<dbReference type="PANTHER" id="PTHR47643:SF2">
    <property type="entry name" value="TPR DOMAIN PROTEIN (AFU_ORTHOLOGUE AFUA_5G12710)"/>
    <property type="match status" value="1"/>
</dbReference>
<dbReference type="AlphaFoldDB" id="A0A0D2HG74"/>
<protein>
    <recommendedName>
        <fullName evidence="2">SET domain-containing protein</fullName>
    </recommendedName>
</protein>
<reference evidence="3 4" key="1">
    <citation type="submission" date="2015-01" db="EMBL/GenBank/DDBJ databases">
        <title>The Genome Sequence of Fonsecaea pedrosoi CBS 271.37.</title>
        <authorList>
            <consortium name="The Broad Institute Genomics Platform"/>
            <person name="Cuomo C."/>
            <person name="de Hoog S."/>
            <person name="Gorbushina A."/>
            <person name="Stielow B."/>
            <person name="Teixiera M."/>
            <person name="Abouelleil A."/>
            <person name="Chapman S.B."/>
            <person name="Priest M."/>
            <person name="Young S.K."/>
            <person name="Wortman J."/>
            <person name="Nusbaum C."/>
            <person name="Birren B."/>
        </authorList>
    </citation>
    <scope>NUCLEOTIDE SEQUENCE [LARGE SCALE GENOMIC DNA]</scope>
    <source>
        <strain evidence="3 4">CBS 271.37</strain>
    </source>
</reference>
<proteinExistence type="predicted"/>